<proteinExistence type="predicted"/>
<dbReference type="EMBL" id="NAJL01000001">
    <property type="protein sequence ID" value="TKA34308.1"/>
    <property type="molecule type" value="Genomic_DNA"/>
</dbReference>
<dbReference type="InterPro" id="IPR053175">
    <property type="entry name" value="DHMBA_Reg_Transcription_Factor"/>
</dbReference>
<evidence type="ECO:0000256" key="1">
    <source>
        <dbReference type="ARBA" id="ARBA00023242"/>
    </source>
</evidence>
<dbReference type="GO" id="GO:0000981">
    <property type="term" value="F:DNA-binding transcription factor activity, RNA polymerase II-specific"/>
    <property type="evidence" value="ECO:0007669"/>
    <property type="project" value="InterPro"/>
</dbReference>
<evidence type="ECO:0000259" key="3">
    <source>
        <dbReference type="PROSITE" id="PS50048"/>
    </source>
</evidence>
<accession>A0A4U0UFH8</accession>
<dbReference type="AlphaFoldDB" id="A0A4U0UFH8"/>
<dbReference type="Proteomes" id="UP000308549">
    <property type="component" value="Unassembled WGS sequence"/>
</dbReference>
<dbReference type="PANTHER" id="PTHR38791">
    <property type="entry name" value="ZN(II)2CYS6 TRANSCRIPTION FACTOR (EUROFUNG)-RELATED-RELATED"/>
    <property type="match status" value="1"/>
</dbReference>
<dbReference type="InterPro" id="IPR001138">
    <property type="entry name" value="Zn2Cys6_DnaBD"/>
</dbReference>
<sequence>MVFRGKPSAGCESCRKAKKRCTLEQPACARCVKLKKPCSGYRDTTQLQIQDETEEVRARANRQRVRQATPLNYSRIAPSSARKDASIGVLTPALTHAGSASSSDDIYDLSVGEHVIDFSVDETANDFNQPEDPSWSLAPLPKPIKPSADDVASTYFFKEFTSPYHWNYLRGWASSNHFDPCLDLAIRACGMAALYNVENVVMGSQYARRMYVDALGLLNTALRDPQKCRTDESLIAVAMLGYFENLTCDSRESIQSWKAHMAGATQLLKLRGQAQFKTDTGRLIFRETRGNILIHCIWDDLDPPDFMWEWQEELARQTPAWYAGIIEPADELTRISFIFAKFRANIAKGRITDQAGAEVCADIDRQMIQWSVNAMNGHPIWQYYDLEVPDSPHVWNGMVHAYAQTPAPSVWNTYRAIRILVTRSQEMLCRRLQARFTDTERKEQTAYFRRVRRQMTDEVCAGVPSMLGHAHPAFNSPCTLVSAYGLIWPLFFAGTCALERIGPTASWEIAATLSSQPHAGQQKTSAAAAQLAWVLGRLEYISRMVGLRWAEGIAAVLRGDFRLHMDLSPENSDGVVWDQGLHVAQCESGLPHPRTLEIESSATKDPQPGKGPIWTGEKGGTSIRPVEPLEIRELLDAGPNMMRSRVELRKLTPT</sequence>
<comment type="caution">
    <text evidence="4">The sequence shown here is derived from an EMBL/GenBank/DDBJ whole genome shotgun (WGS) entry which is preliminary data.</text>
</comment>
<reference evidence="4 5" key="1">
    <citation type="submission" date="2017-03" db="EMBL/GenBank/DDBJ databases">
        <title>Genomes of endolithic fungi from Antarctica.</title>
        <authorList>
            <person name="Coleine C."/>
            <person name="Masonjones S."/>
            <person name="Stajich J.E."/>
        </authorList>
    </citation>
    <scope>NUCLEOTIDE SEQUENCE [LARGE SCALE GENOMIC DNA]</scope>
    <source>
        <strain evidence="4 5">CCFEE 6315</strain>
    </source>
</reference>
<dbReference type="OrthoDB" id="2991872at2759"/>
<evidence type="ECO:0000313" key="4">
    <source>
        <dbReference type="EMBL" id="TKA34308.1"/>
    </source>
</evidence>
<name>A0A4U0UFH8_9PEZI</name>
<evidence type="ECO:0000313" key="5">
    <source>
        <dbReference type="Proteomes" id="UP000308549"/>
    </source>
</evidence>
<dbReference type="InterPro" id="IPR036864">
    <property type="entry name" value="Zn2-C6_fun-type_DNA-bd_sf"/>
</dbReference>
<feature type="region of interest" description="Disordered" evidence="2">
    <location>
        <begin position="599"/>
        <end position="625"/>
    </location>
</feature>
<keyword evidence="1" id="KW-0539">Nucleus</keyword>
<dbReference type="CDD" id="cd00067">
    <property type="entry name" value="GAL4"/>
    <property type="match status" value="1"/>
</dbReference>
<organism evidence="4 5">
    <name type="scientific">Salinomyces thailandicus</name>
    <dbReference type="NCBI Taxonomy" id="706561"/>
    <lineage>
        <taxon>Eukaryota</taxon>
        <taxon>Fungi</taxon>
        <taxon>Dikarya</taxon>
        <taxon>Ascomycota</taxon>
        <taxon>Pezizomycotina</taxon>
        <taxon>Dothideomycetes</taxon>
        <taxon>Dothideomycetidae</taxon>
        <taxon>Mycosphaerellales</taxon>
        <taxon>Teratosphaeriaceae</taxon>
        <taxon>Salinomyces</taxon>
    </lineage>
</organism>
<dbReference type="GO" id="GO:0008270">
    <property type="term" value="F:zinc ion binding"/>
    <property type="evidence" value="ECO:0007669"/>
    <property type="project" value="InterPro"/>
</dbReference>
<evidence type="ECO:0000256" key="2">
    <source>
        <dbReference type="SAM" id="MobiDB-lite"/>
    </source>
</evidence>
<dbReference type="Gene3D" id="4.10.240.10">
    <property type="entry name" value="Zn(2)-C6 fungal-type DNA-binding domain"/>
    <property type="match status" value="1"/>
</dbReference>
<dbReference type="InterPro" id="IPR021858">
    <property type="entry name" value="Fun_TF"/>
</dbReference>
<feature type="domain" description="Zn(2)-C6 fungal-type" evidence="3">
    <location>
        <begin position="10"/>
        <end position="39"/>
    </location>
</feature>
<keyword evidence="5" id="KW-1185">Reference proteome</keyword>
<protein>
    <recommendedName>
        <fullName evidence="3">Zn(2)-C6 fungal-type domain-containing protein</fullName>
    </recommendedName>
</protein>
<dbReference type="Pfam" id="PF11951">
    <property type="entry name" value="Fungal_trans_2"/>
    <property type="match status" value="1"/>
</dbReference>
<dbReference type="Pfam" id="PF00172">
    <property type="entry name" value="Zn_clus"/>
    <property type="match status" value="1"/>
</dbReference>
<dbReference type="PROSITE" id="PS00463">
    <property type="entry name" value="ZN2_CY6_FUNGAL_1"/>
    <property type="match status" value="1"/>
</dbReference>
<dbReference type="SMART" id="SM00066">
    <property type="entry name" value="GAL4"/>
    <property type="match status" value="1"/>
</dbReference>
<dbReference type="PROSITE" id="PS50048">
    <property type="entry name" value="ZN2_CY6_FUNGAL_2"/>
    <property type="match status" value="1"/>
</dbReference>
<dbReference type="SUPFAM" id="SSF57701">
    <property type="entry name" value="Zn2/Cys6 DNA-binding domain"/>
    <property type="match status" value="1"/>
</dbReference>
<gene>
    <name evidence="4" type="ORF">B0A50_00288</name>
</gene>